<proteinExistence type="inferred from homology"/>
<dbReference type="Pfam" id="PF13632">
    <property type="entry name" value="Glyco_trans_2_3"/>
    <property type="match status" value="1"/>
</dbReference>
<evidence type="ECO:0000256" key="9">
    <source>
        <dbReference type="ARBA" id="ARBA00022692"/>
    </source>
</evidence>
<keyword evidence="11 12" id="KW-0472">Membrane</keyword>
<keyword evidence="5" id="KW-1003">Cell membrane</keyword>
<feature type="transmembrane region" description="Helical" evidence="12">
    <location>
        <begin position="479"/>
        <end position="502"/>
    </location>
</feature>
<dbReference type="PANTHER" id="PTHR43867">
    <property type="entry name" value="CELLULOSE SYNTHASE CATALYTIC SUBUNIT A [UDP-FORMING]"/>
    <property type="match status" value="1"/>
</dbReference>
<gene>
    <name evidence="14" type="ORF">LCGC14_0007710</name>
</gene>
<feature type="transmembrane region" description="Helical" evidence="12">
    <location>
        <begin position="75"/>
        <end position="104"/>
    </location>
</feature>
<evidence type="ECO:0000256" key="11">
    <source>
        <dbReference type="ARBA" id="ARBA00023136"/>
    </source>
</evidence>
<dbReference type="SUPFAM" id="SSF53448">
    <property type="entry name" value="Nucleotide-diphospho-sugar transferases"/>
    <property type="match status" value="1"/>
</dbReference>
<dbReference type="GO" id="GO:0016758">
    <property type="term" value="F:hexosyltransferase activity"/>
    <property type="evidence" value="ECO:0007669"/>
    <property type="project" value="TreeGrafter"/>
</dbReference>
<keyword evidence="7" id="KW-0328">Glycosyltransferase</keyword>
<keyword evidence="9 12" id="KW-0812">Transmembrane</keyword>
<comment type="similarity">
    <text evidence="3">Belongs to the glycosyltransferase 2 family. OpgH subfamily.</text>
</comment>
<feature type="transmembrane region" description="Helical" evidence="12">
    <location>
        <begin position="558"/>
        <end position="578"/>
    </location>
</feature>
<evidence type="ECO:0000256" key="2">
    <source>
        <dbReference type="ARBA" id="ARBA00005001"/>
    </source>
</evidence>
<dbReference type="NCBIfam" id="NF003958">
    <property type="entry name" value="PRK05454.2-1"/>
    <property type="match status" value="1"/>
</dbReference>
<accession>A0A0F9Z5Z5</accession>
<feature type="domain" description="Glycosyltransferase 2-like" evidence="13">
    <location>
        <begin position="220"/>
        <end position="411"/>
    </location>
</feature>
<evidence type="ECO:0000313" key="14">
    <source>
        <dbReference type="EMBL" id="KKO12754.1"/>
    </source>
</evidence>
<dbReference type="GO" id="GO:0005886">
    <property type="term" value="C:plasma membrane"/>
    <property type="evidence" value="ECO:0007669"/>
    <property type="project" value="UniProtKB-SubCell"/>
</dbReference>
<evidence type="ECO:0000256" key="5">
    <source>
        <dbReference type="ARBA" id="ARBA00022475"/>
    </source>
</evidence>
<protein>
    <recommendedName>
        <fullName evidence="4">Glucans biosynthesis glucosyltransferase H</fullName>
    </recommendedName>
</protein>
<keyword evidence="10 12" id="KW-1133">Transmembrane helix</keyword>
<dbReference type="AlphaFoldDB" id="A0A0F9Z5Z5"/>
<comment type="pathway">
    <text evidence="2">Glycan metabolism; osmoregulated periplasmic glucan (OPG) biosynthesis.</text>
</comment>
<dbReference type="InterPro" id="IPR029044">
    <property type="entry name" value="Nucleotide-diphossugar_trans"/>
</dbReference>
<organism evidence="14">
    <name type="scientific">marine sediment metagenome</name>
    <dbReference type="NCBI Taxonomy" id="412755"/>
    <lineage>
        <taxon>unclassified sequences</taxon>
        <taxon>metagenomes</taxon>
        <taxon>ecological metagenomes</taxon>
    </lineage>
</organism>
<evidence type="ECO:0000259" key="13">
    <source>
        <dbReference type="Pfam" id="PF13632"/>
    </source>
</evidence>
<name>A0A0F9Z5Z5_9ZZZZ</name>
<evidence type="ECO:0000256" key="6">
    <source>
        <dbReference type="ARBA" id="ARBA00022519"/>
    </source>
</evidence>
<dbReference type="PANTHER" id="PTHR43867:SF5">
    <property type="entry name" value="GLUCANS BIOSYNTHESIS GLUCOSYLTRANSFERASE H"/>
    <property type="match status" value="1"/>
</dbReference>
<evidence type="ECO:0000256" key="12">
    <source>
        <dbReference type="SAM" id="Phobius"/>
    </source>
</evidence>
<dbReference type="NCBIfam" id="NF003962">
    <property type="entry name" value="PRK05454.2-5"/>
    <property type="match status" value="1"/>
</dbReference>
<reference evidence="14" key="1">
    <citation type="journal article" date="2015" name="Nature">
        <title>Complex archaea that bridge the gap between prokaryotes and eukaryotes.</title>
        <authorList>
            <person name="Spang A."/>
            <person name="Saw J.H."/>
            <person name="Jorgensen S.L."/>
            <person name="Zaremba-Niedzwiedzka K."/>
            <person name="Martijn J."/>
            <person name="Lind A.E."/>
            <person name="van Eijk R."/>
            <person name="Schleper C."/>
            <person name="Guy L."/>
            <person name="Ettema T.J."/>
        </authorList>
    </citation>
    <scope>NUCLEOTIDE SEQUENCE</scope>
</reference>
<keyword evidence="6" id="KW-0997">Cell inner membrane</keyword>
<evidence type="ECO:0000256" key="8">
    <source>
        <dbReference type="ARBA" id="ARBA00022679"/>
    </source>
</evidence>
<dbReference type="InterPro" id="IPR050321">
    <property type="entry name" value="Glycosyltr_2/OpgH_subfam"/>
</dbReference>
<evidence type="ECO:0000256" key="10">
    <source>
        <dbReference type="ARBA" id="ARBA00022989"/>
    </source>
</evidence>
<evidence type="ECO:0000256" key="7">
    <source>
        <dbReference type="ARBA" id="ARBA00022676"/>
    </source>
</evidence>
<comment type="caution">
    <text evidence="14">The sequence shown here is derived from an EMBL/GenBank/DDBJ whole genome shotgun (WGS) entry which is preliminary data.</text>
</comment>
<dbReference type="EMBL" id="LAZR01000001">
    <property type="protein sequence ID" value="KKO12754.1"/>
    <property type="molecule type" value="Genomic_DNA"/>
</dbReference>
<evidence type="ECO:0000256" key="3">
    <source>
        <dbReference type="ARBA" id="ARBA00009337"/>
    </source>
</evidence>
<feature type="transmembrane region" description="Helical" evidence="12">
    <location>
        <begin position="41"/>
        <end position="60"/>
    </location>
</feature>
<sequence length="712" mass="79697">MNTRPDLALPPEQPLDMPRQHQHAAGIALRSGWSAFRARTWFMRLLLTIITLAVTSYGVYEMYAVLNRSITTVQWVFLILFSINFAWISFAGSQALLGFLLLMFRDIRGRRYLHDRPPAIRTAVLVPVYNEDPVRVAAAIETMAAGLADDAPGRFAFFILSDTNNASAWINEERTFRQLIINSNRVCPVYYRHRRDNSERKAGNIADWVTHWGGGYEAMLVLDADSVMGTDTMIELARRLEAEPGLGLLQTVPAIVWGHTLYARLQQFANRLYGPIFSHGLSIWHGEGSNFWGHNAIIRTEAFAASAHLPILKGKPPFGGHVISHDFIEAALLRRNGWGVKLATDLNDSFEEPPPSITDVMVRDRRWCQGNLQHSRFLFARGLAMTSRLHILSGIMAYMSAVFWLMLVATGLLLAVQADMTRPEYFTQPSLFPTWPVFDSERAINLFVASMAIVLLPKFLGWASAIINLRRCFRYGGPVLVTLSVLVEILLSALVAPIMMLAQSRMVWEIFTGGDSGWKPQRRDDGSIPLMDAWRRHKWHTVVGIVVSGLTFYLHHDLFLWTLPVTAGLLSSALLSWASGKRGPGQALKLFGILRTPEERRPNRILTDVTRRLESTRGDNSANAQPGLALMLHDAAFCEWHCAQLPQTPADKNRFDPAQVLAAAKAERSPSMDALEAWLTPAESMAFLHNPELIHIVARLAAGSARLQLATK</sequence>
<evidence type="ECO:0000256" key="1">
    <source>
        <dbReference type="ARBA" id="ARBA00004429"/>
    </source>
</evidence>
<comment type="subcellular location">
    <subcellularLocation>
        <location evidence="1">Cell inner membrane</location>
        <topology evidence="1">Multi-pass membrane protein</topology>
    </subcellularLocation>
</comment>
<feature type="transmembrane region" description="Helical" evidence="12">
    <location>
        <begin position="443"/>
        <end position="467"/>
    </location>
</feature>
<dbReference type="InterPro" id="IPR001173">
    <property type="entry name" value="Glyco_trans_2-like"/>
</dbReference>
<feature type="transmembrane region" description="Helical" evidence="12">
    <location>
        <begin position="395"/>
        <end position="416"/>
    </location>
</feature>
<dbReference type="Gene3D" id="3.90.550.10">
    <property type="entry name" value="Spore Coat Polysaccharide Biosynthesis Protein SpsA, Chain A"/>
    <property type="match status" value="1"/>
</dbReference>
<keyword evidence="8" id="KW-0808">Transferase</keyword>
<dbReference type="CDD" id="cd04191">
    <property type="entry name" value="Glucan_BSP_MdoH"/>
    <property type="match status" value="1"/>
</dbReference>
<evidence type="ECO:0000256" key="4">
    <source>
        <dbReference type="ARBA" id="ARBA00020585"/>
    </source>
</evidence>